<keyword evidence="2" id="KW-1185">Reference proteome</keyword>
<evidence type="ECO:0000313" key="2">
    <source>
        <dbReference type="Proteomes" id="UP001165960"/>
    </source>
</evidence>
<comment type="caution">
    <text evidence="1">The sequence shown here is derived from an EMBL/GenBank/DDBJ whole genome shotgun (WGS) entry which is preliminary data.</text>
</comment>
<organism evidence="1 2">
    <name type="scientific">Entomophthora muscae</name>
    <dbReference type="NCBI Taxonomy" id="34485"/>
    <lineage>
        <taxon>Eukaryota</taxon>
        <taxon>Fungi</taxon>
        <taxon>Fungi incertae sedis</taxon>
        <taxon>Zoopagomycota</taxon>
        <taxon>Entomophthoromycotina</taxon>
        <taxon>Entomophthoromycetes</taxon>
        <taxon>Entomophthorales</taxon>
        <taxon>Entomophthoraceae</taxon>
        <taxon>Entomophthora</taxon>
    </lineage>
</organism>
<accession>A0ACC2TUD7</accession>
<reference evidence="1" key="1">
    <citation type="submission" date="2022-04" db="EMBL/GenBank/DDBJ databases">
        <title>Genome of the entomopathogenic fungus Entomophthora muscae.</title>
        <authorList>
            <person name="Elya C."/>
            <person name="Lovett B.R."/>
            <person name="Lee E."/>
            <person name="Macias A.M."/>
            <person name="Hajek A.E."/>
            <person name="De Bivort B.L."/>
            <person name="Kasson M.T."/>
            <person name="De Fine Licht H.H."/>
            <person name="Stajich J.E."/>
        </authorList>
    </citation>
    <scope>NUCLEOTIDE SEQUENCE</scope>
    <source>
        <strain evidence="1">Berkeley</strain>
    </source>
</reference>
<dbReference type="Proteomes" id="UP001165960">
    <property type="component" value="Unassembled WGS sequence"/>
</dbReference>
<proteinExistence type="predicted"/>
<dbReference type="EMBL" id="QTSX02002157">
    <property type="protein sequence ID" value="KAJ9078229.1"/>
    <property type="molecule type" value="Genomic_DNA"/>
</dbReference>
<name>A0ACC2TUD7_9FUNG</name>
<evidence type="ECO:0000313" key="1">
    <source>
        <dbReference type="EMBL" id="KAJ9078229.1"/>
    </source>
</evidence>
<sequence>MFTLSCPSATPPGLPPTTVVTTCDSQAAFKFWASQNVGTFSGKGFRAWLYSFEDYCNTFSLSHATRLKEVGSKLCDDAHIWHQDMLFDTWEEWKVEAKKQFIGHKPDPQHLLSQIKISQFSALQPFIVKFQEYDNKVLVQQTKGFLGTERKLLIDNFHSLVGIPTFEKVLTPAYAGLICKANPSTLEEAYNLVCENYTIYVEREEDEDVKATSKWNPFAIKAKKKEPSTVEKLEAKIKEMQNHFETIYLAHERPSRVTGYRQAQHNAPFTGNCYNCNKQGHKSERCTAPCSICKGTDHSNYSCAHRICTNVQRPIAVMMSEQFYQTEKHILSTPEGVSPLNKKTNSDYIIDHNGPSLSPLIKPRYIKSCAPSPDQDYTPPPLKHHEREANPSPKELPIDSEGPTTPESQATAELIDEVYKEGTYAPPSTPSAPTPPPTLCDSRWNPEHPNPFTPLKEQLDFDDPLLAKEDPR</sequence>
<protein>
    <submittedName>
        <fullName evidence="1">Uncharacterized protein</fullName>
    </submittedName>
</protein>
<gene>
    <name evidence="1" type="ORF">DSO57_1008893</name>
</gene>